<dbReference type="KEGG" id="psoj:PHYSODRAFT_338640"/>
<dbReference type="InterPro" id="IPR039632">
    <property type="entry name" value="TMEM42"/>
</dbReference>
<evidence type="ECO:0000256" key="1">
    <source>
        <dbReference type="SAM" id="Phobius"/>
    </source>
</evidence>
<proteinExistence type="predicted"/>
<keyword evidence="1" id="KW-0472">Membrane</keyword>
<dbReference type="Gene3D" id="1.10.3730.20">
    <property type="match status" value="1"/>
</dbReference>
<keyword evidence="1" id="KW-1133">Transmembrane helix</keyword>
<dbReference type="PANTHER" id="PTHR31965:SF1">
    <property type="entry name" value="TRANSMEMBRANE PROTEIN 42"/>
    <property type="match status" value="1"/>
</dbReference>
<name>G5A2N8_PHYSP</name>
<reference evidence="2 3" key="1">
    <citation type="journal article" date="2006" name="Science">
        <title>Phytophthora genome sequences uncover evolutionary origins and mechanisms of pathogenesis.</title>
        <authorList>
            <person name="Tyler B.M."/>
            <person name="Tripathy S."/>
            <person name="Zhang X."/>
            <person name="Dehal P."/>
            <person name="Jiang R.H."/>
            <person name="Aerts A."/>
            <person name="Arredondo F.D."/>
            <person name="Baxter L."/>
            <person name="Bensasson D."/>
            <person name="Beynon J.L."/>
            <person name="Chapman J."/>
            <person name="Damasceno C.M."/>
            <person name="Dorrance A.E."/>
            <person name="Dou D."/>
            <person name="Dickerman A.W."/>
            <person name="Dubchak I.L."/>
            <person name="Garbelotto M."/>
            <person name="Gijzen M."/>
            <person name="Gordon S.G."/>
            <person name="Govers F."/>
            <person name="Grunwald N.J."/>
            <person name="Huang W."/>
            <person name="Ivors K.L."/>
            <person name="Jones R.W."/>
            <person name="Kamoun S."/>
            <person name="Krampis K."/>
            <person name="Lamour K.H."/>
            <person name="Lee M.K."/>
            <person name="McDonald W.H."/>
            <person name="Medina M."/>
            <person name="Meijer H.J."/>
            <person name="Nordberg E.K."/>
            <person name="Maclean D.J."/>
            <person name="Ospina-Giraldo M.D."/>
            <person name="Morris P.F."/>
            <person name="Phuntumart V."/>
            <person name="Putnam N.H."/>
            <person name="Rash S."/>
            <person name="Rose J.K."/>
            <person name="Sakihama Y."/>
            <person name="Salamov A.A."/>
            <person name="Savidor A."/>
            <person name="Scheuring C.F."/>
            <person name="Smith B.M."/>
            <person name="Sobral B.W."/>
            <person name="Terry A."/>
            <person name="Torto-Alalibo T.A."/>
            <person name="Win J."/>
            <person name="Xu Z."/>
            <person name="Zhang H."/>
            <person name="Grigoriev I.V."/>
            <person name="Rokhsar D.S."/>
            <person name="Boore J.L."/>
        </authorList>
    </citation>
    <scope>NUCLEOTIDE SEQUENCE [LARGE SCALE GENOMIC DNA]</scope>
    <source>
        <strain evidence="2 3">P6497</strain>
    </source>
</reference>
<dbReference type="PANTHER" id="PTHR31965">
    <property type="entry name" value="TRANSMEMBRANE PROTEIN 42"/>
    <property type="match status" value="1"/>
</dbReference>
<keyword evidence="3" id="KW-1185">Reference proteome</keyword>
<dbReference type="RefSeq" id="XP_009534789.1">
    <property type="nucleotide sequence ID" value="XM_009536494.1"/>
</dbReference>
<feature type="transmembrane region" description="Helical" evidence="1">
    <location>
        <begin position="109"/>
        <end position="127"/>
    </location>
</feature>
<feature type="transmembrane region" description="Helical" evidence="1">
    <location>
        <begin position="46"/>
        <end position="72"/>
    </location>
</feature>
<feature type="transmembrane region" description="Helical" evidence="1">
    <location>
        <begin position="84"/>
        <end position="103"/>
    </location>
</feature>
<dbReference type="SUPFAM" id="SSF103481">
    <property type="entry name" value="Multidrug resistance efflux transporter EmrE"/>
    <property type="match status" value="1"/>
</dbReference>
<sequence>MRFSALSGSLGAVAGLLGKLGADGDSSALQLLEVQCAASSLSESCGFLASVVRLLCLALMLGVNALMINFFVKGLHETDSLTATVTSAAVSCVLSAAGGFFFFQELLPARWFVGAAVIMVGLAFLLHGDKAEDKKTKEE</sequence>
<dbReference type="AlphaFoldDB" id="G5A2N8"/>
<dbReference type="InParanoid" id="G5A2N8"/>
<dbReference type="OMA" id="ETCMSMA"/>
<evidence type="ECO:0008006" key="4">
    <source>
        <dbReference type="Google" id="ProtNLM"/>
    </source>
</evidence>
<protein>
    <recommendedName>
        <fullName evidence="4">EamA domain-containing protein</fullName>
    </recommendedName>
</protein>
<organism evidence="2 3">
    <name type="scientific">Phytophthora sojae (strain P6497)</name>
    <name type="common">Soybean stem and root rot agent</name>
    <name type="synonym">Phytophthora megasperma f. sp. glycines</name>
    <dbReference type="NCBI Taxonomy" id="1094619"/>
    <lineage>
        <taxon>Eukaryota</taxon>
        <taxon>Sar</taxon>
        <taxon>Stramenopiles</taxon>
        <taxon>Oomycota</taxon>
        <taxon>Peronosporomycetes</taxon>
        <taxon>Peronosporales</taxon>
        <taxon>Peronosporaceae</taxon>
        <taxon>Phytophthora</taxon>
    </lineage>
</organism>
<keyword evidence="1" id="KW-0812">Transmembrane</keyword>
<dbReference type="EMBL" id="JH159159">
    <property type="protein sequence ID" value="EGZ09928.1"/>
    <property type="molecule type" value="Genomic_DNA"/>
</dbReference>
<dbReference type="InterPro" id="IPR037185">
    <property type="entry name" value="EmrE-like"/>
</dbReference>
<dbReference type="Proteomes" id="UP000002640">
    <property type="component" value="Unassembled WGS sequence"/>
</dbReference>
<accession>G5A2N8</accession>
<gene>
    <name evidence="2" type="ORF">PHYSODRAFT_338640</name>
</gene>
<evidence type="ECO:0000313" key="2">
    <source>
        <dbReference type="EMBL" id="EGZ09928.1"/>
    </source>
</evidence>
<dbReference type="GeneID" id="20647606"/>
<evidence type="ECO:0000313" key="3">
    <source>
        <dbReference type="Proteomes" id="UP000002640"/>
    </source>
</evidence>